<feature type="short sequence motif" description="GXGXXG" evidence="4">
    <location>
        <begin position="17"/>
        <end position="22"/>
    </location>
</feature>
<feature type="domain" description="PNPLA" evidence="5">
    <location>
        <begin position="13"/>
        <end position="176"/>
    </location>
</feature>
<name>A0A3Q9FMA5_9BACT</name>
<organism evidence="6 7">
    <name type="scientific">Flammeovirga pectinis</name>
    <dbReference type="NCBI Taxonomy" id="2494373"/>
    <lineage>
        <taxon>Bacteria</taxon>
        <taxon>Pseudomonadati</taxon>
        <taxon>Bacteroidota</taxon>
        <taxon>Cytophagia</taxon>
        <taxon>Cytophagales</taxon>
        <taxon>Flammeovirgaceae</taxon>
        <taxon>Flammeovirga</taxon>
    </lineage>
</organism>
<dbReference type="GO" id="GO:0016042">
    <property type="term" value="P:lipid catabolic process"/>
    <property type="evidence" value="ECO:0007669"/>
    <property type="project" value="UniProtKB-UniRule"/>
</dbReference>
<dbReference type="PANTHER" id="PTHR14226:SF29">
    <property type="entry name" value="NEUROPATHY TARGET ESTERASE SWS"/>
    <property type="match status" value="1"/>
</dbReference>
<evidence type="ECO:0000256" key="1">
    <source>
        <dbReference type="ARBA" id="ARBA00022801"/>
    </source>
</evidence>
<dbReference type="InterPro" id="IPR016035">
    <property type="entry name" value="Acyl_Trfase/lysoPLipase"/>
</dbReference>
<keyword evidence="3 4" id="KW-0443">Lipid metabolism</keyword>
<proteinExistence type="predicted"/>
<dbReference type="PROSITE" id="PS51635">
    <property type="entry name" value="PNPLA"/>
    <property type="match status" value="1"/>
</dbReference>
<accession>A0A3Q9FMA5</accession>
<dbReference type="RefSeq" id="WP_126610961.1">
    <property type="nucleotide sequence ID" value="NZ_CP034562.1"/>
</dbReference>
<evidence type="ECO:0000313" key="6">
    <source>
        <dbReference type="EMBL" id="AZQ60983.1"/>
    </source>
</evidence>
<dbReference type="GO" id="GO:0016787">
    <property type="term" value="F:hydrolase activity"/>
    <property type="evidence" value="ECO:0007669"/>
    <property type="project" value="UniProtKB-UniRule"/>
</dbReference>
<keyword evidence="2 4" id="KW-0442">Lipid degradation</keyword>
<gene>
    <name evidence="6" type="ORF">EI427_01750</name>
</gene>
<dbReference type="Gene3D" id="3.40.1090.10">
    <property type="entry name" value="Cytosolic phospholipase A2 catalytic domain"/>
    <property type="match status" value="1"/>
</dbReference>
<evidence type="ECO:0000256" key="4">
    <source>
        <dbReference type="PROSITE-ProRule" id="PRU01161"/>
    </source>
</evidence>
<feature type="short sequence motif" description="DGA/G" evidence="4">
    <location>
        <begin position="163"/>
        <end position="165"/>
    </location>
</feature>
<evidence type="ECO:0000259" key="5">
    <source>
        <dbReference type="PROSITE" id="PS51635"/>
    </source>
</evidence>
<dbReference type="AlphaFoldDB" id="A0A3Q9FMA5"/>
<reference evidence="6 7" key="1">
    <citation type="submission" date="2018-12" db="EMBL/GenBank/DDBJ databases">
        <title>Flammeovirga pectinis sp. nov., isolated from the gut of the Korean scallop, Patinopecten yessoensis.</title>
        <authorList>
            <person name="Bae J.-W."/>
            <person name="Jeong Y.-S."/>
            <person name="Kang W."/>
        </authorList>
    </citation>
    <scope>NUCLEOTIDE SEQUENCE [LARGE SCALE GENOMIC DNA]</scope>
    <source>
        <strain evidence="6 7">L12M1</strain>
    </source>
</reference>
<dbReference type="OrthoDB" id="9770965at2"/>
<sequence length="274" mass="30575">MSTSNKKPYKLGLVLSGGGAKGLAHIGVLFYLKELGIVPDAVAGTSAGSIVGSMYAYGTPLTEIQDFFIKTDLFNWKKRAFFKPHMTFKGIINPISLKDDFKTILKEDDFEACEKDLFVVATDMQNAEEKVFSKGSIVDAVLASSAYPFVFSPMEIDDIIYSDGGILNHFPLDVIRNKCEKVIGVYVSPIRTYDKNELNSVQKIALRALSLKGDKEELHKLNDCDIAIFPQDLINFNTFDTHPDKLSEIVDVGYEETAKHHNALLKLREELNKL</sequence>
<keyword evidence="1 4" id="KW-0378">Hydrolase</keyword>
<evidence type="ECO:0000256" key="2">
    <source>
        <dbReference type="ARBA" id="ARBA00022963"/>
    </source>
</evidence>
<dbReference type="Proteomes" id="UP000267268">
    <property type="component" value="Chromosome 1"/>
</dbReference>
<dbReference type="KEGG" id="fll:EI427_01750"/>
<dbReference type="InterPro" id="IPR002641">
    <property type="entry name" value="PNPLA_dom"/>
</dbReference>
<dbReference type="InterPro" id="IPR050301">
    <property type="entry name" value="NTE"/>
</dbReference>
<feature type="active site" description="Proton acceptor" evidence="4">
    <location>
        <position position="163"/>
    </location>
</feature>
<feature type="short sequence motif" description="GXSXG" evidence="4">
    <location>
        <begin position="44"/>
        <end position="48"/>
    </location>
</feature>
<evidence type="ECO:0000256" key="3">
    <source>
        <dbReference type="ARBA" id="ARBA00023098"/>
    </source>
</evidence>
<dbReference type="PANTHER" id="PTHR14226">
    <property type="entry name" value="NEUROPATHY TARGET ESTERASE/SWISS CHEESE D.MELANOGASTER"/>
    <property type="match status" value="1"/>
</dbReference>
<evidence type="ECO:0000313" key="7">
    <source>
        <dbReference type="Proteomes" id="UP000267268"/>
    </source>
</evidence>
<dbReference type="Pfam" id="PF01734">
    <property type="entry name" value="Patatin"/>
    <property type="match status" value="1"/>
</dbReference>
<keyword evidence="7" id="KW-1185">Reference proteome</keyword>
<dbReference type="EMBL" id="CP034562">
    <property type="protein sequence ID" value="AZQ60983.1"/>
    <property type="molecule type" value="Genomic_DNA"/>
</dbReference>
<dbReference type="CDD" id="cd07205">
    <property type="entry name" value="Pat_PNPLA6_PNPLA7_NTE1_like"/>
    <property type="match status" value="1"/>
</dbReference>
<protein>
    <recommendedName>
        <fullName evidence="5">PNPLA domain-containing protein</fullName>
    </recommendedName>
</protein>
<feature type="active site" description="Nucleophile" evidence="4">
    <location>
        <position position="46"/>
    </location>
</feature>
<dbReference type="SUPFAM" id="SSF52151">
    <property type="entry name" value="FabD/lysophospholipase-like"/>
    <property type="match status" value="1"/>
</dbReference>